<dbReference type="InterPro" id="IPR036514">
    <property type="entry name" value="SGNH_hydro_sf"/>
</dbReference>
<gene>
    <name evidence="3" type="ORF">MR241_03110</name>
</gene>
<keyword evidence="3" id="KW-0378">Hydrolase</keyword>
<dbReference type="InterPro" id="IPR013830">
    <property type="entry name" value="SGNH_hydro"/>
</dbReference>
<dbReference type="Pfam" id="PF14607">
    <property type="entry name" value="GxDLY"/>
    <property type="match status" value="1"/>
</dbReference>
<evidence type="ECO:0000259" key="1">
    <source>
        <dbReference type="Pfam" id="PF14606"/>
    </source>
</evidence>
<dbReference type="InterPro" id="IPR032740">
    <property type="entry name" value="GxDLY"/>
</dbReference>
<dbReference type="Gene3D" id="3.40.50.1110">
    <property type="entry name" value="SGNH hydrolase"/>
    <property type="match status" value="1"/>
</dbReference>
<evidence type="ECO:0000313" key="3">
    <source>
        <dbReference type="EMBL" id="MCI5755267.1"/>
    </source>
</evidence>
<dbReference type="EMBL" id="JALEMU010000049">
    <property type="protein sequence ID" value="MCI5755267.1"/>
    <property type="molecule type" value="Genomic_DNA"/>
</dbReference>
<reference evidence="3 4" key="1">
    <citation type="submission" date="2022-03" db="EMBL/GenBank/DDBJ databases">
        <title>Metagenome-assembled genomes from swine fecal metagenomes.</title>
        <authorList>
            <person name="Holman D.B."/>
            <person name="Kommadath A."/>
        </authorList>
    </citation>
    <scope>NUCLEOTIDE SEQUENCE [LARGE SCALE GENOMIC DNA]</scope>
    <source>
        <strain evidence="3">SUG147</strain>
    </source>
</reference>
<evidence type="ECO:0000313" key="4">
    <source>
        <dbReference type="Proteomes" id="UP001139365"/>
    </source>
</evidence>
<dbReference type="AlphaFoldDB" id="A0AAE3JZT2"/>
<protein>
    <submittedName>
        <fullName evidence="3">SGNH/GDSL hydrolase family protein</fullName>
    </submittedName>
</protein>
<dbReference type="Proteomes" id="UP001139365">
    <property type="component" value="Unassembled WGS sequence"/>
</dbReference>
<organism evidence="3 4">
    <name type="scientific">Candidatus Colimorpha enterica</name>
    <dbReference type="NCBI Taxonomy" id="3083063"/>
    <lineage>
        <taxon>Bacteria</taxon>
        <taxon>Pseudomonadati</taxon>
        <taxon>Bacteroidota</taxon>
        <taxon>Bacteroidia</taxon>
        <taxon>Bacteroidales</taxon>
        <taxon>Candidatus Colimorpha</taxon>
    </lineage>
</organism>
<dbReference type="GO" id="GO:0016788">
    <property type="term" value="F:hydrolase activity, acting on ester bonds"/>
    <property type="evidence" value="ECO:0007669"/>
    <property type="project" value="UniProtKB-ARBA"/>
</dbReference>
<dbReference type="SUPFAM" id="SSF52266">
    <property type="entry name" value="SGNH hydrolase"/>
    <property type="match status" value="1"/>
</dbReference>
<proteinExistence type="predicted"/>
<dbReference type="Pfam" id="PF14606">
    <property type="entry name" value="Lipase_GDSL_3"/>
    <property type="match status" value="1"/>
</dbReference>
<dbReference type="Gene3D" id="2.60.120.260">
    <property type="entry name" value="Galactose-binding domain-like"/>
    <property type="match status" value="1"/>
</dbReference>
<sequence>MKQFSYKDYPMRLFGAPLAGTETPFFRLPEEIRSSVRETLSGLGRRCPGARIGFRTDSRKFGVKVVLEQVNFDIGMSVFEAQSAEVLVGDRRRPYYCGFCCPPDYSTTEFSGEFTKSGDMEDVLILLPRNETVKDIVITTEDGAEVEPPTPYDGKPVIFYGSSITEGGCAAMMNSYNSIVSNRLNIDYYNFGFSGNCRGDLILADYFAGIDTSLFVYDYDHNADSEEMLAATHEQFYKRYRELRPDVPVLFMSMPRERYEQFNITRRAIIRKTYENALAAGEPVFFLDGETFFGERDRYLCTIDGTHPNALGFYRMAEVVGNKIAEILGK</sequence>
<feature type="domain" description="SGNH hydrolase-type esterase N-terminal" evidence="2">
    <location>
        <begin position="12"/>
        <end position="145"/>
    </location>
</feature>
<accession>A0AAE3JZT2</accession>
<name>A0AAE3JZT2_9BACT</name>
<evidence type="ECO:0000259" key="2">
    <source>
        <dbReference type="Pfam" id="PF14607"/>
    </source>
</evidence>
<comment type="caution">
    <text evidence="3">The sequence shown here is derived from an EMBL/GenBank/DDBJ whole genome shotgun (WGS) entry which is preliminary data.</text>
</comment>
<feature type="domain" description="SGNH hydrolase-type esterase" evidence="1">
    <location>
        <begin position="155"/>
        <end position="324"/>
    </location>
</feature>